<dbReference type="SUPFAM" id="SSF50729">
    <property type="entry name" value="PH domain-like"/>
    <property type="match status" value="1"/>
</dbReference>
<dbReference type="InterPro" id="IPR011993">
    <property type="entry name" value="PH-like_dom_sf"/>
</dbReference>
<reference evidence="4 5" key="1">
    <citation type="submission" date="2016-10" db="EMBL/GenBank/DDBJ databases">
        <title>Reductive evolution of mitochondrial metabolism and differential evolution of invasion-related proteins in Cryptosporidium.</title>
        <authorList>
            <person name="Liu S."/>
            <person name="Roellig D.M."/>
            <person name="Guo Y."/>
            <person name="Li N."/>
            <person name="Frace M.A."/>
            <person name="Tang K."/>
            <person name="Zhang L."/>
            <person name="Feng Y."/>
            <person name="Xiao L."/>
        </authorList>
    </citation>
    <scope>NUCLEOTIDE SEQUENCE [LARGE SCALE GENOMIC DNA]</scope>
    <source>
        <strain evidence="4">30847</strain>
    </source>
</reference>
<dbReference type="InterPro" id="IPR051137">
    <property type="entry name" value="PP4R3-like"/>
</dbReference>
<protein>
    <recommendedName>
        <fullName evidence="3">Serine/threonine-protein phosphatase 4 regulatory subunit 3-like central domain-containing protein</fullName>
    </recommendedName>
</protein>
<evidence type="ECO:0000313" key="5">
    <source>
        <dbReference type="Proteomes" id="UP000186804"/>
    </source>
</evidence>
<dbReference type="Gene3D" id="2.30.29.30">
    <property type="entry name" value="Pleckstrin-homology domain (PH domain)/Phosphotyrosine-binding domain (PTB)"/>
    <property type="match status" value="1"/>
</dbReference>
<evidence type="ECO:0000259" key="3">
    <source>
        <dbReference type="Pfam" id="PF04802"/>
    </source>
</evidence>
<dbReference type="OrthoDB" id="27483at2759"/>
<accession>A0A1J4MQX7</accession>
<dbReference type="GO" id="GO:0072542">
    <property type="term" value="F:protein phosphatase activator activity"/>
    <property type="evidence" value="ECO:0007669"/>
    <property type="project" value="TreeGrafter"/>
</dbReference>
<name>A0A1J4MQX7_9CRYT</name>
<dbReference type="VEuPathDB" id="CryptoDB:cand_001030"/>
<organism evidence="4 5">
    <name type="scientific">Cryptosporidium andersoni</name>
    <dbReference type="NCBI Taxonomy" id="117008"/>
    <lineage>
        <taxon>Eukaryota</taxon>
        <taxon>Sar</taxon>
        <taxon>Alveolata</taxon>
        <taxon>Apicomplexa</taxon>
        <taxon>Conoidasida</taxon>
        <taxon>Coccidia</taxon>
        <taxon>Eucoccidiorida</taxon>
        <taxon>Eimeriorina</taxon>
        <taxon>Cryptosporidiidae</taxon>
        <taxon>Cryptosporidium</taxon>
    </lineage>
</organism>
<gene>
    <name evidence="4" type="ORF">cand_001030</name>
</gene>
<dbReference type="AlphaFoldDB" id="A0A1J4MQX7"/>
<dbReference type="PANTHER" id="PTHR23318:SF0">
    <property type="entry name" value="SERINE_THREONINE-PROTEIN PHOSPHATASE 4 REGULATORY SUBUNIT 3"/>
    <property type="match status" value="1"/>
</dbReference>
<dbReference type="RefSeq" id="XP_067068428.1">
    <property type="nucleotide sequence ID" value="XM_067210353.1"/>
</dbReference>
<dbReference type="InterPro" id="IPR006887">
    <property type="entry name" value="P4R3-like_central_dom"/>
</dbReference>
<evidence type="ECO:0000313" key="4">
    <source>
        <dbReference type="EMBL" id="OII76582.1"/>
    </source>
</evidence>
<dbReference type="Pfam" id="PF04802">
    <property type="entry name" value="PP4R3"/>
    <property type="match status" value="2"/>
</dbReference>
<dbReference type="GeneID" id="92364288"/>
<sequence>MSLMATQNSVDNEESTDFSSQDFNTWPLELRRVKLYEVDPDNGNWIDCGTGYLNIEKYKNQTYIIVHSDDPVNVIPCDNSLNNTSIYHSSNNTSNILSYIVDTPIMNNREYCRQKETIITWQDGNNPDLYRALSFQHSESCNTTWEFILAMAPHLCVDLTGDENTIDNNNDFLILERPRIYNLDRIIEELELEAQQHSSDNIVTDILHKGFLSQIFDLMEELEERKDMRSLYKIFEIIRRIVVLYGHHPEIYETLLSDEYYLKFFRACEYDEALENYKVRFPHKSFLQNVKFHNVVPLPDVQTIHMNYRLMYLRDVVMPRHLDEQSLQRISSLINSNFSSILNMIVTTSEIWSYLKDHIQKDFLAAKFVHAVLTVLKQHPMLSIYERHQVFMNIKLHNILREFEGYLRRDCIGAIELDNLSRARNIDEIDQLVTNKDSYTNNKNKLKRKSSLGLGISSGENLEINDDCKIQPSIHHKNKSQILSQPSIKIQSNYISPVDLAIETFSLVCDINPGLLRHAIQESTNATQYQKPLVNKPKDDFVDDNILHESNEININSCSGDILLRRSYSETHDVYSNIPTLWYLLCDIFVKSPNESAQVQICSIFRRILDPKNMDAPERDDSLSLFYDVGVLDRLIDNLLVNSPSEHIHNGVTEALYSARVLFCDILITCVQEHNYRIKYKVLQNQLPYKIIHLATNPFHKLFCIAAIKFLRTCLGIRDEFYYRLFAKHDILRDVMYILDNIKISRSRGEGCILESVILEMLDFICRNNIQVLVNYLMENYGKLIRYLDKKSSLGCGCKVYARIIESYRLSQYSSSKDNFENICNSTEIDNNINVSNTKLNPIKCKYNYNEESKNDYVPKSLQLPPSSPILSKSCTYWDEESELSSENSHNTNEDTIYNFINSRNIDSEKPDISDKLNHVGDFCNTNTSREKQIVNVDNVCTNRTRFQTDIKNKHLNYNDQYQDNYLSIKYLDNLSLLGYSTTDEDVSPVLHPPGEKYSITNNSSSITSNINKKVELKIKWIQDGNSNNDQFKEKIESLNTITMNTNNKDSLSIEDNNDVHNNTISEIPATEQNIGNTSNKYHTGYSTDDSVIFNEIKYESSQMHDETTNTTEDLLGTIQSSSYKRSKHDDSN</sequence>
<feature type="domain" description="Serine/threonine-protein phosphatase 4 regulatory subunit 3-like central" evidence="3">
    <location>
        <begin position="191"/>
        <end position="377"/>
    </location>
</feature>
<dbReference type="EMBL" id="LRBS01000057">
    <property type="protein sequence ID" value="OII76582.1"/>
    <property type="molecule type" value="Genomic_DNA"/>
</dbReference>
<feature type="domain" description="Serine/threonine-protein phosphatase 4 regulatory subunit 3-like central" evidence="3">
    <location>
        <begin position="499"/>
        <end position="789"/>
    </location>
</feature>
<evidence type="ECO:0000256" key="1">
    <source>
        <dbReference type="ARBA" id="ARBA00004123"/>
    </source>
</evidence>
<dbReference type="PANTHER" id="PTHR23318">
    <property type="entry name" value="ATP SYNTHASE GAMMA-RELATED"/>
    <property type="match status" value="1"/>
</dbReference>
<proteinExistence type="predicted"/>
<dbReference type="GO" id="GO:0005654">
    <property type="term" value="C:nucleoplasm"/>
    <property type="evidence" value="ECO:0007669"/>
    <property type="project" value="TreeGrafter"/>
</dbReference>
<comment type="subcellular location">
    <subcellularLocation>
        <location evidence="1">Nucleus</location>
    </subcellularLocation>
</comment>
<dbReference type="GO" id="GO:0030289">
    <property type="term" value="C:protein phosphatase 4 complex"/>
    <property type="evidence" value="ECO:0007669"/>
    <property type="project" value="TreeGrafter"/>
</dbReference>
<evidence type="ECO:0000256" key="2">
    <source>
        <dbReference type="ARBA" id="ARBA00023242"/>
    </source>
</evidence>
<keyword evidence="5" id="KW-1185">Reference proteome</keyword>
<keyword evidence="2" id="KW-0539">Nucleus</keyword>
<comment type="caution">
    <text evidence="4">The sequence shown here is derived from an EMBL/GenBank/DDBJ whole genome shotgun (WGS) entry which is preliminary data.</text>
</comment>
<dbReference type="Proteomes" id="UP000186804">
    <property type="component" value="Unassembled WGS sequence"/>
</dbReference>